<feature type="compositionally biased region" description="Polar residues" evidence="9">
    <location>
        <begin position="171"/>
        <end position="185"/>
    </location>
</feature>
<dbReference type="GO" id="GO:0004674">
    <property type="term" value="F:protein serine/threonine kinase activity"/>
    <property type="evidence" value="ECO:0007669"/>
    <property type="project" value="UniProtKB-KW"/>
</dbReference>
<dbReference type="InterPro" id="IPR011009">
    <property type="entry name" value="Kinase-like_dom_sf"/>
</dbReference>
<evidence type="ECO:0000313" key="12">
    <source>
        <dbReference type="Proteomes" id="UP000256970"/>
    </source>
</evidence>
<keyword evidence="4" id="KW-0418">Kinase</keyword>
<evidence type="ECO:0000256" key="9">
    <source>
        <dbReference type="SAM" id="MobiDB-lite"/>
    </source>
</evidence>
<accession>A0A383WCC8</accession>
<evidence type="ECO:0000256" key="1">
    <source>
        <dbReference type="ARBA" id="ARBA00022527"/>
    </source>
</evidence>
<feature type="cross-link" description="Glycyl lysine isopeptide (Lys-Gly) (interchain with G-Cter in SUMO2)" evidence="8">
    <location>
        <position position="357"/>
    </location>
</feature>
<dbReference type="FunFam" id="1.10.510.10:FF:000813">
    <property type="entry name" value="Aurora-like kinase"/>
    <property type="match status" value="1"/>
</dbReference>
<dbReference type="InterPro" id="IPR008271">
    <property type="entry name" value="Ser/Thr_kinase_AS"/>
</dbReference>
<feature type="domain" description="Protein kinase" evidence="10">
    <location>
        <begin position="231"/>
        <end position="496"/>
    </location>
</feature>
<feature type="region of interest" description="Disordered" evidence="9">
    <location>
        <begin position="21"/>
        <end position="61"/>
    </location>
</feature>
<gene>
    <name evidence="11" type="ORF">BQ4739_LOCUS15188</name>
</gene>
<keyword evidence="3 7" id="KW-0547">Nucleotide-binding</keyword>
<reference evidence="11 12" key="1">
    <citation type="submission" date="2016-10" db="EMBL/GenBank/DDBJ databases">
        <authorList>
            <person name="Cai Z."/>
        </authorList>
    </citation>
    <scope>NUCLEOTIDE SEQUENCE [LARGE SCALE GENOMIC DNA]</scope>
</reference>
<name>A0A383WCC8_TETOB</name>
<evidence type="ECO:0000256" key="4">
    <source>
        <dbReference type="ARBA" id="ARBA00022777"/>
    </source>
</evidence>
<evidence type="ECO:0000256" key="6">
    <source>
        <dbReference type="PIRSR" id="PIRSR630616-1"/>
    </source>
</evidence>
<dbReference type="FunFam" id="3.30.200.20:FF:000042">
    <property type="entry name" value="Aurora kinase A"/>
    <property type="match status" value="1"/>
</dbReference>
<dbReference type="PROSITE" id="PS50011">
    <property type="entry name" value="PROTEIN_KINASE_DOM"/>
    <property type="match status" value="1"/>
</dbReference>
<dbReference type="STRING" id="3088.A0A383WCC8"/>
<feature type="compositionally biased region" description="Low complexity" evidence="9">
    <location>
        <begin position="21"/>
        <end position="43"/>
    </location>
</feature>
<evidence type="ECO:0000259" key="10">
    <source>
        <dbReference type="PROSITE" id="PS50011"/>
    </source>
</evidence>
<feature type="binding site" evidence="7">
    <location>
        <begin position="308"/>
        <end position="310"/>
    </location>
    <ligand>
        <name>ATP</name>
        <dbReference type="ChEBI" id="CHEBI:30616"/>
    </ligand>
</feature>
<evidence type="ECO:0000256" key="8">
    <source>
        <dbReference type="PIRSR" id="PIRSR630616-3"/>
    </source>
</evidence>
<keyword evidence="12" id="KW-1185">Reference proteome</keyword>
<feature type="binding site" evidence="7">
    <location>
        <begin position="359"/>
        <end position="360"/>
    </location>
    <ligand>
        <name>ATP</name>
        <dbReference type="ChEBI" id="CHEBI:30616"/>
    </ligand>
</feature>
<evidence type="ECO:0000256" key="5">
    <source>
        <dbReference type="ARBA" id="ARBA00022840"/>
    </source>
</evidence>
<evidence type="ECO:0000256" key="2">
    <source>
        <dbReference type="ARBA" id="ARBA00022679"/>
    </source>
</evidence>
<dbReference type="PANTHER" id="PTHR24350">
    <property type="entry name" value="SERINE/THREONINE-PROTEIN KINASE IAL-RELATED"/>
    <property type="match status" value="1"/>
</dbReference>
<evidence type="ECO:0000256" key="3">
    <source>
        <dbReference type="ARBA" id="ARBA00022741"/>
    </source>
</evidence>
<organism evidence="11 12">
    <name type="scientific">Tetradesmus obliquus</name>
    <name type="common">Green alga</name>
    <name type="synonym">Acutodesmus obliquus</name>
    <dbReference type="NCBI Taxonomy" id="3088"/>
    <lineage>
        <taxon>Eukaryota</taxon>
        <taxon>Viridiplantae</taxon>
        <taxon>Chlorophyta</taxon>
        <taxon>core chlorophytes</taxon>
        <taxon>Chlorophyceae</taxon>
        <taxon>CS clade</taxon>
        <taxon>Sphaeropleales</taxon>
        <taxon>Scenedesmaceae</taxon>
        <taxon>Tetradesmus</taxon>
    </lineage>
</organism>
<dbReference type="Proteomes" id="UP000256970">
    <property type="component" value="Unassembled WGS sequence"/>
</dbReference>
<sequence>MQVQQAQVEQRRRPVLPCLQLPCLQPTSSSNSGDSSSQISSRNSHPDSKATDCSSSPDVQCSAGKMPAVGLRLHRHSDGSVQQRPQPPPQVDSRWGGEADAAAACQRIHSSPAPCARDPSDVFGQHSAPLPAPLLAPPPAFQLASFAATAAAVGCVVSEPLAQLAQHSPAVSNSSAAGSPSTGQVAAQRPARGAVEASAAEPCSPGPTQLLVVSPLLPAGMQRTQWSLSDFWISKRLYRGYASSVYHAIDRRSSQHVALKVYHTGRLHELNRYQVLREVYLHAHLQHANIIQMYAAFQEGEDVVMVLEYAAGGDLYGLLRRAGGRLGEQQAVDLVLQPFLSALAYMHSKGIVHRDIKPENMLLSANGTLKISDFGLAIDLNQERAVTRAGTLDYMAPEVLRCPVKEHPLDFKHCRTLQYNTSVDVWAVGVLAYELLVGFPPFSSSSPGNAMHKIMAANVVFPRHITPAARHFVSEALRSHPGERPTIAEMCASAWLNGGKAQAVHETHHLLSPTGVPLTHQVQAGPGFGEAALLRCFLAVQPPGSVHRGGSVSSVPATPVSAQLVPELSLPVLTVTSPVAVCSATVAPTAAVLPSVALAAALPSSCPVQNRLGPGVLAASRVKLQPAAAGAACAGVLQAPCMVLRYDCC</sequence>
<evidence type="ECO:0000256" key="7">
    <source>
        <dbReference type="PIRSR" id="PIRSR630616-2"/>
    </source>
</evidence>
<keyword evidence="1" id="KW-0723">Serine/threonine-protein kinase</keyword>
<feature type="region of interest" description="Disordered" evidence="9">
    <location>
        <begin position="76"/>
        <end position="102"/>
    </location>
</feature>
<dbReference type="AlphaFoldDB" id="A0A383WCC8"/>
<dbReference type="InterPro" id="IPR000719">
    <property type="entry name" value="Prot_kinase_dom"/>
</dbReference>
<feature type="active site" description="Proton acceptor" evidence="6">
    <location>
        <position position="355"/>
    </location>
</feature>
<dbReference type="SMART" id="SM00220">
    <property type="entry name" value="S_TKc"/>
    <property type="match status" value="1"/>
</dbReference>
<evidence type="ECO:0000313" key="11">
    <source>
        <dbReference type="EMBL" id="SZX74870.1"/>
    </source>
</evidence>
<proteinExistence type="predicted"/>
<dbReference type="PROSITE" id="PS00108">
    <property type="entry name" value="PROTEIN_KINASE_ST"/>
    <property type="match status" value="1"/>
</dbReference>
<feature type="binding site" evidence="7">
    <location>
        <position position="260"/>
    </location>
    <ligand>
        <name>ATP</name>
        <dbReference type="ChEBI" id="CHEBI:30616"/>
    </ligand>
</feature>
<protein>
    <recommendedName>
        <fullName evidence="10">Protein kinase domain-containing protein</fullName>
    </recommendedName>
</protein>
<dbReference type="Gene3D" id="1.10.510.10">
    <property type="entry name" value="Transferase(Phosphotransferase) domain 1"/>
    <property type="match status" value="1"/>
</dbReference>
<dbReference type="GO" id="GO:0005524">
    <property type="term" value="F:ATP binding"/>
    <property type="evidence" value="ECO:0007669"/>
    <property type="project" value="UniProtKB-KW"/>
</dbReference>
<feature type="binding site" evidence="7">
    <location>
        <position position="373"/>
    </location>
    <ligand>
        <name>ATP</name>
        <dbReference type="ChEBI" id="CHEBI:30616"/>
    </ligand>
</feature>
<dbReference type="SUPFAM" id="SSF56112">
    <property type="entry name" value="Protein kinase-like (PK-like)"/>
    <property type="match status" value="1"/>
</dbReference>
<dbReference type="EMBL" id="FNXT01001221">
    <property type="protein sequence ID" value="SZX74870.1"/>
    <property type="molecule type" value="Genomic_DNA"/>
</dbReference>
<keyword evidence="5 7" id="KW-0067">ATP-binding</keyword>
<dbReference type="InterPro" id="IPR030616">
    <property type="entry name" value="Aur-like"/>
</dbReference>
<feature type="region of interest" description="Disordered" evidence="9">
    <location>
        <begin position="171"/>
        <end position="204"/>
    </location>
</feature>
<dbReference type="Pfam" id="PF00069">
    <property type="entry name" value="Pkinase"/>
    <property type="match status" value="1"/>
</dbReference>
<keyword evidence="2" id="KW-0808">Transferase</keyword>